<evidence type="ECO:0000256" key="4">
    <source>
        <dbReference type="ARBA" id="ARBA00022490"/>
    </source>
</evidence>
<keyword evidence="3 7" id="KW-0813">Transport</keyword>
<evidence type="ECO:0000256" key="1">
    <source>
        <dbReference type="ARBA" id="ARBA00009794"/>
    </source>
</evidence>
<dbReference type="Proteomes" id="UP001224775">
    <property type="component" value="Unassembled WGS sequence"/>
</dbReference>
<accession>A0AAD9DJ54</accession>
<keyword evidence="6 7" id="KW-0539">Nucleus</keyword>
<evidence type="ECO:0000259" key="9">
    <source>
        <dbReference type="Pfam" id="PF04981"/>
    </source>
</evidence>
<feature type="domain" description="60S ribosomal export protein NMD3 OB-fold" evidence="10">
    <location>
        <begin position="357"/>
        <end position="429"/>
    </location>
</feature>
<reference evidence="12" key="1">
    <citation type="submission" date="2023-06" db="EMBL/GenBank/DDBJ databases">
        <title>Survivors Of The Sea: Transcriptome response of Skeletonema marinoi to long-term dormancy.</title>
        <authorList>
            <person name="Pinder M.I.M."/>
            <person name="Kourtchenko O."/>
            <person name="Robertson E.K."/>
            <person name="Larsson T."/>
            <person name="Maumus F."/>
            <person name="Osuna-Cruz C.M."/>
            <person name="Vancaester E."/>
            <person name="Stenow R."/>
            <person name="Vandepoele K."/>
            <person name="Ploug H."/>
            <person name="Bruchert V."/>
            <person name="Godhe A."/>
            <person name="Topel M."/>
        </authorList>
    </citation>
    <scope>NUCLEOTIDE SEQUENCE</scope>
    <source>
        <strain evidence="12">R05AC</strain>
    </source>
</reference>
<evidence type="ECO:0000256" key="2">
    <source>
        <dbReference type="ARBA" id="ARBA00017035"/>
    </source>
</evidence>
<proteinExistence type="inferred from homology"/>
<evidence type="ECO:0000259" key="11">
    <source>
        <dbReference type="Pfam" id="PF21193"/>
    </source>
</evidence>
<feature type="domain" description="Nmd3 N-terminal" evidence="9">
    <location>
        <begin position="29"/>
        <end position="264"/>
    </location>
</feature>
<keyword evidence="13" id="KW-1185">Reference proteome</keyword>
<keyword evidence="5 7" id="KW-0653">Protein transport</keyword>
<dbReference type="GO" id="GO:0005737">
    <property type="term" value="C:cytoplasm"/>
    <property type="evidence" value="ECO:0007669"/>
    <property type="project" value="UniProtKB-SubCell"/>
</dbReference>
<dbReference type="InterPro" id="IPR048899">
    <property type="entry name" value="NMD_SH3"/>
</dbReference>
<evidence type="ECO:0000256" key="3">
    <source>
        <dbReference type="ARBA" id="ARBA00022448"/>
    </source>
</evidence>
<dbReference type="GO" id="GO:0005634">
    <property type="term" value="C:nucleus"/>
    <property type="evidence" value="ECO:0007669"/>
    <property type="project" value="UniProtKB-SubCell"/>
</dbReference>
<name>A0AAD9DJ54_9STRA</name>
<keyword evidence="4 7" id="KW-0963">Cytoplasm</keyword>
<dbReference type="Pfam" id="PF21192">
    <property type="entry name" value="OB_NMD3"/>
    <property type="match status" value="1"/>
</dbReference>
<organism evidence="12 13">
    <name type="scientific">Skeletonema marinoi</name>
    <dbReference type="NCBI Taxonomy" id="267567"/>
    <lineage>
        <taxon>Eukaryota</taxon>
        <taxon>Sar</taxon>
        <taxon>Stramenopiles</taxon>
        <taxon>Ochrophyta</taxon>
        <taxon>Bacillariophyta</taxon>
        <taxon>Coscinodiscophyceae</taxon>
        <taxon>Thalassiosirophycidae</taxon>
        <taxon>Thalassiosirales</taxon>
        <taxon>Skeletonemataceae</taxon>
        <taxon>Skeletonema</taxon>
        <taxon>Skeletonema marinoi-dohrnii complex</taxon>
    </lineage>
</organism>
<dbReference type="EMBL" id="JATAAI010000002">
    <property type="protein sequence ID" value="KAK1747630.1"/>
    <property type="molecule type" value="Genomic_DNA"/>
</dbReference>
<evidence type="ECO:0000256" key="5">
    <source>
        <dbReference type="ARBA" id="ARBA00022927"/>
    </source>
</evidence>
<comment type="similarity">
    <text evidence="1 7">Belongs to the NMD3 family.</text>
</comment>
<protein>
    <recommendedName>
        <fullName evidence="2 7">60S ribosomal export protein NMD3</fullName>
    </recommendedName>
</protein>
<comment type="subcellular location">
    <subcellularLocation>
        <location evidence="7">Cytoplasm</location>
    </subcellularLocation>
    <subcellularLocation>
        <location evidence="7">Nucleus</location>
    </subcellularLocation>
</comment>
<evidence type="ECO:0000313" key="12">
    <source>
        <dbReference type="EMBL" id="KAK1747630.1"/>
    </source>
</evidence>
<feature type="domain" description="60S ribosomal export protein NMD3 SH3" evidence="11">
    <location>
        <begin position="267"/>
        <end position="312"/>
    </location>
</feature>
<comment type="caution">
    <text evidence="12">The sequence shown here is derived from an EMBL/GenBank/DDBJ whole genome shotgun (WGS) entry which is preliminary data.</text>
</comment>
<dbReference type="GO" id="GO:0043023">
    <property type="term" value="F:ribosomal large subunit binding"/>
    <property type="evidence" value="ECO:0007669"/>
    <property type="project" value="InterPro"/>
</dbReference>
<dbReference type="PANTHER" id="PTHR12746:SF2">
    <property type="entry name" value="60S RIBOSOMAL EXPORT PROTEIN NMD3"/>
    <property type="match status" value="1"/>
</dbReference>
<gene>
    <name evidence="12" type="ORF">QTG54_001593</name>
</gene>
<feature type="compositionally biased region" description="Acidic residues" evidence="8">
    <location>
        <begin position="510"/>
        <end position="524"/>
    </location>
</feature>
<dbReference type="PANTHER" id="PTHR12746">
    <property type="entry name" value="NONSENSE-MEDIATED MRNA DECAY PROTEIN 3"/>
    <property type="match status" value="1"/>
</dbReference>
<evidence type="ECO:0000259" key="10">
    <source>
        <dbReference type="Pfam" id="PF21192"/>
    </source>
</evidence>
<evidence type="ECO:0000256" key="6">
    <source>
        <dbReference type="ARBA" id="ARBA00023242"/>
    </source>
</evidence>
<evidence type="ECO:0000256" key="7">
    <source>
        <dbReference type="RuleBase" id="RU364108"/>
    </source>
</evidence>
<dbReference type="Pfam" id="PF21193">
    <property type="entry name" value="NMD_SH3"/>
    <property type="match status" value="1"/>
</dbReference>
<comment type="function">
    <text evidence="7">Acts as an adapter for the XPO1/CRM1-mediated export of the 60S ribosomal subunit.</text>
</comment>
<dbReference type="InterPro" id="IPR039768">
    <property type="entry name" value="Nmd3"/>
</dbReference>
<evidence type="ECO:0000256" key="8">
    <source>
        <dbReference type="SAM" id="MobiDB-lite"/>
    </source>
</evidence>
<sequence length="602" mass="67485">MEMSQSLHTFAADPLQSTMAGGTAATILCCICATPIAPNPSNTCPSCLASQSDVTRGISTEAQLHQCRGCSRWHQDAGKWIGCELESRELMALCLTNVSGLKKRKGEGDRVRLVDAAWVWTEPHSMRLKIRLTIQREVLTGTILQQSFIVEFVVRNQQCVECQAAFRTGSWKSLVQVRQRVNHKRTFLYLEQLILKHGAHRGCLSIETFKDGMDFYFPDRGKAGRFISFLEDVVPMKVKASKKLIGTDDKSNVSNYKYTNLVEIAGVCKDDLLFLPKKLARSIGNINRLVLVKNISNVINVIDPITGQTGIIESDAYWRDPFRPVITAARTRLTRYVVLGKDAVFLERNHSKKAVGRKQRSKLATITAARESDLGMNDSQIEDRSHLGYLLKSGDVCLGYDMRDCQLVDDEAEDLRTAGRMPDIVVVRKLYGGVAAGEADAARKRMFKLQKLDIKKGEENEKKGKKARKDVEMERADEEDFMQELEADKEMRTRVNVFKSEVVAATNTTEDNDGDAEEGEDEDDQKISLDELLDNLVLDAKPDEDDEMVAAEESAIPGMMLVREGERAARDNIRYIGRDEALNVQARDTAVVSSEWGKEFES</sequence>
<dbReference type="GO" id="GO:0015031">
    <property type="term" value="P:protein transport"/>
    <property type="evidence" value="ECO:0007669"/>
    <property type="project" value="UniProtKB-KW"/>
</dbReference>
<dbReference type="GO" id="GO:0000055">
    <property type="term" value="P:ribosomal large subunit export from nucleus"/>
    <property type="evidence" value="ECO:0007669"/>
    <property type="project" value="TreeGrafter"/>
</dbReference>
<dbReference type="AlphaFoldDB" id="A0AAD9DJ54"/>
<evidence type="ECO:0000313" key="13">
    <source>
        <dbReference type="Proteomes" id="UP001224775"/>
    </source>
</evidence>
<dbReference type="InterPro" id="IPR048898">
    <property type="entry name" value="OB_NMD3"/>
</dbReference>
<dbReference type="InterPro" id="IPR007064">
    <property type="entry name" value="Nmd3_N"/>
</dbReference>
<feature type="region of interest" description="Disordered" evidence="8">
    <location>
        <begin position="504"/>
        <end position="525"/>
    </location>
</feature>
<dbReference type="Pfam" id="PF04981">
    <property type="entry name" value="NMD3"/>
    <property type="match status" value="1"/>
</dbReference>